<evidence type="ECO:0000256" key="1">
    <source>
        <dbReference type="SAM" id="Coils"/>
    </source>
</evidence>
<feature type="region of interest" description="Disordered" evidence="2">
    <location>
        <begin position="203"/>
        <end position="246"/>
    </location>
</feature>
<comment type="caution">
    <text evidence="3">The sequence shown here is derived from an EMBL/GenBank/DDBJ whole genome shotgun (WGS) entry which is preliminary data.</text>
</comment>
<reference evidence="3 4" key="1">
    <citation type="journal article" date="2014" name="Genome Announc.">
        <title>Draft genome sequence of Sclerotinia borealis, a psychrophilic plant pathogenic fungus.</title>
        <authorList>
            <person name="Mardanov A.V."/>
            <person name="Beletsky A.V."/>
            <person name="Kadnikov V.V."/>
            <person name="Ignatov A.N."/>
            <person name="Ravin N.V."/>
        </authorList>
    </citation>
    <scope>NUCLEOTIDE SEQUENCE [LARGE SCALE GENOMIC DNA]</scope>
    <source>
        <strain evidence="4">F-4157</strain>
    </source>
</reference>
<feature type="compositionally biased region" description="Basic and acidic residues" evidence="2">
    <location>
        <begin position="231"/>
        <end position="246"/>
    </location>
</feature>
<accession>W9CG66</accession>
<name>W9CG66_SCLBF</name>
<feature type="coiled-coil region" evidence="1">
    <location>
        <begin position="74"/>
        <end position="118"/>
    </location>
</feature>
<keyword evidence="1" id="KW-0175">Coiled coil</keyword>
<dbReference type="HOGENOM" id="CLU_497805_0_0_1"/>
<protein>
    <submittedName>
        <fullName evidence="3">Uncharacterized protein</fullName>
    </submittedName>
</protein>
<proteinExistence type="predicted"/>
<sequence length="465" mass="52966">MRSFLAFFGFSGKTANKHNAHKKGYQNGRAGIFRSGTIFEQASAMLKIKEEEVIRGQNDECMSREIPLGERSSYERTESRAERTIYRLEELLQEIPRLKELQNEVVEAQILARQKMREVGFKRTDVSWADARFMKELQRLQADGQLEAFGELSRLAAACQSARDGLGPLEHEGTEAQQKFEGHMWNLQKLEDTIFDNLEFEFEETDEESSVTSDSSSPHDILGISSPVVRNNHESRDQQNKDMQDNHWSRELTDGGIERQQDLSNSPLPVNTISKKGSNLIDMGMLDSQNGNQRQSNAPIRFEHSVVSSSSIPISMRAPLSTRDKSKEEEQDSILLGLASRETLEHQEPLYEPTLLLELEVVKHVDDEVQQFESVLDSDSGIPSLDRLDNDNLTTITTKRQSSTESFPKLLTQFGTRRDRINKWLLHTMLISRSEANLIGLQLQKETDSSPSPWAQLIVAYFEFD</sequence>
<dbReference type="Proteomes" id="UP000019487">
    <property type="component" value="Unassembled WGS sequence"/>
</dbReference>
<dbReference type="EMBL" id="AYSA01000219">
    <property type="protein sequence ID" value="ESZ94918.1"/>
    <property type="molecule type" value="Genomic_DNA"/>
</dbReference>
<gene>
    <name evidence="3" type="ORF">SBOR_4710</name>
</gene>
<dbReference type="AlphaFoldDB" id="W9CG66"/>
<evidence type="ECO:0000313" key="3">
    <source>
        <dbReference type="EMBL" id="ESZ94918.1"/>
    </source>
</evidence>
<organism evidence="3 4">
    <name type="scientific">Sclerotinia borealis (strain F-4128)</name>
    <dbReference type="NCBI Taxonomy" id="1432307"/>
    <lineage>
        <taxon>Eukaryota</taxon>
        <taxon>Fungi</taxon>
        <taxon>Dikarya</taxon>
        <taxon>Ascomycota</taxon>
        <taxon>Pezizomycotina</taxon>
        <taxon>Leotiomycetes</taxon>
        <taxon>Helotiales</taxon>
        <taxon>Sclerotiniaceae</taxon>
        <taxon>Sclerotinia</taxon>
    </lineage>
</organism>
<evidence type="ECO:0000256" key="2">
    <source>
        <dbReference type="SAM" id="MobiDB-lite"/>
    </source>
</evidence>
<keyword evidence="4" id="KW-1185">Reference proteome</keyword>
<dbReference type="OrthoDB" id="3553547at2759"/>
<evidence type="ECO:0000313" key="4">
    <source>
        <dbReference type="Proteomes" id="UP000019487"/>
    </source>
</evidence>